<comment type="caution">
    <text evidence="10">The sequence shown here is derived from an EMBL/GenBank/DDBJ whole genome shotgun (WGS) entry which is preliminary data.</text>
</comment>
<dbReference type="PIRSF" id="PIRSF015950">
    <property type="entry name" value="Mev_P_decrbx"/>
    <property type="match status" value="1"/>
</dbReference>
<evidence type="ECO:0000313" key="10">
    <source>
        <dbReference type="EMBL" id="OGM09498.1"/>
    </source>
</evidence>
<gene>
    <name evidence="10" type="ORF">A2159_00845</name>
</gene>
<evidence type="ECO:0000259" key="8">
    <source>
        <dbReference type="Pfam" id="PF18376"/>
    </source>
</evidence>
<dbReference type="FunFam" id="3.30.230.10:FF:000072">
    <property type="entry name" value="Diphosphomevalonate decarboxylase"/>
    <property type="match status" value="1"/>
</dbReference>
<evidence type="ECO:0000256" key="2">
    <source>
        <dbReference type="ARBA" id="ARBA00012296"/>
    </source>
</evidence>
<evidence type="ECO:0000313" key="11">
    <source>
        <dbReference type="Proteomes" id="UP000179219"/>
    </source>
</evidence>
<dbReference type="EC" id="4.1.1.33" evidence="2"/>
<keyword evidence="5" id="KW-0067">ATP-binding</keyword>
<dbReference type="SUPFAM" id="SSF54211">
    <property type="entry name" value="Ribosomal protein S5 domain 2-like"/>
    <property type="match status" value="1"/>
</dbReference>
<protein>
    <recommendedName>
        <fullName evidence="2">diphosphomevalonate decarboxylase</fullName>
        <ecNumber evidence="2">4.1.1.33</ecNumber>
    </recommendedName>
</protein>
<dbReference type="GO" id="GO:0004163">
    <property type="term" value="F:diphosphomevalonate decarboxylase activity"/>
    <property type="evidence" value="ECO:0007669"/>
    <property type="project" value="UniProtKB-EC"/>
</dbReference>
<keyword evidence="3" id="KW-0444">Lipid biosynthesis</keyword>
<keyword evidence="6" id="KW-0443">Lipid metabolism</keyword>
<dbReference type="InterPro" id="IPR029765">
    <property type="entry name" value="Mev_diP_decarb"/>
</dbReference>
<comment type="similarity">
    <text evidence="1">Belongs to the diphosphomevalonate decarboxylase family.</text>
</comment>
<dbReference type="Pfam" id="PF22700">
    <property type="entry name" value="MVD-like_N"/>
    <property type="match status" value="1"/>
</dbReference>
<evidence type="ECO:0000256" key="7">
    <source>
        <dbReference type="ARBA" id="ARBA00023239"/>
    </source>
</evidence>
<dbReference type="Proteomes" id="UP000179219">
    <property type="component" value="Unassembled WGS sequence"/>
</dbReference>
<dbReference type="InterPro" id="IPR020568">
    <property type="entry name" value="Ribosomal_Su5_D2-typ_SF"/>
</dbReference>
<evidence type="ECO:0000256" key="3">
    <source>
        <dbReference type="ARBA" id="ARBA00022516"/>
    </source>
</evidence>
<evidence type="ECO:0000259" key="9">
    <source>
        <dbReference type="Pfam" id="PF22700"/>
    </source>
</evidence>
<dbReference type="AlphaFoldDB" id="A0A1F7X553"/>
<dbReference type="InterPro" id="IPR014721">
    <property type="entry name" value="Ribsml_uS5_D2-typ_fold_subgr"/>
</dbReference>
<dbReference type="InterPro" id="IPR053859">
    <property type="entry name" value="MVD-like_N"/>
</dbReference>
<dbReference type="InterPro" id="IPR036554">
    <property type="entry name" value="GHMP_kinase_C_sf"/>
</dbReference>
<dbReference type="NCBIfam" id="TIGR01240">
    <property type="entry name" value="mevDPdecarb"/>
    <property type="match status" value="1"/>
</dbReference>
<dbReference type="GO" id="GO:0005829">
    <property type="term" value="C:cytosol"/>
    <property type="evidence" value="ECO:0007669"/>
    <property type="project" value="InterPro"/>
</dbReference>
<evidence type="ECO:0000256" key="1">
    <source>
        <dbReference type="ARBA" id="ARBA00008831"/>
    </source>
</evidence>
<evidence type="ECO:0000256" key="4">
    <source>
        <dbReference type="ARBA" id="ARBA00022741"/>
    </source>
</evidence>
<dbReference type="InterPro" id="IPR041431">
    <property type="entry name" value="Mvd1_C"/>
</dbReference>
<feature type="domain" description="Mvd1 C-terminal" evidence="8">
    <location>
        <begin position="178"/>
        <end position="304"/>
    </location>
</feature>
<dbReference type="Pfam" id="PF18376">
    <property type="entry name" value="MDD_C"/>
    <property type="match status" value="1"/>
</dbReference>
<evidence type="ECO:0000256" key="5">
    <source>
        <dbReference type="ARBA" id="ARBA00022840"/>
    </source>
</evidence>
<name>A0A1F7X553_9BACT</name>
<feature type="domain" description="Diphosphomevalonate decarboxylase-like N-terminal" evidence="9">
    <location>
        <begin position="10"/>
        <end position="164"/>
    </location>
</feature>
<dbReference type="InterPro" id="IPR005935">
    <property type="entry name" value="Mev_decarb"/>
</dbReference>
<dbReference type="PANTHER" id="PTHR10977:SF3">
    <property type="entry name" value="DIPHOSPHOMEVALONATE DECARBOXYLASE"/>
    <property type="match status" value="1"/>
</dbReference>
<evidence type="ECO:0000256" key="6">
    <source>
        <dbReference type="ARBA" id="ARBA00023098"/>
    </source>
</evidence>
<dbReference type="Gene3D" id="3.30.70.890">
    <property type="entry name" value="GHMP kinase, C-terminal domain"/>
    <property type="match status" value="1"/>
</dbReference>
<dbReference type="GO" id="GO:0019287">
    <property type="term" value="P:isopentenyl diphosphate biosynthetic process, mevalonate pathway"/>
    <property type="evidence" value="ECO:0007669"/>
    <property type="project" value="InterPro"/>
</dbReference>
<dbReference type="EMBL" id="MGFP01000023">
    <property type="protein sequence ID" value="OGM09498.1"/>
    <property type="molecule type" value="Genomic_DNA"/>
</dbReference>
<dbReference type="SUPFAM" id="SSF55060">
    <property type="entry name" value="GHMP Kinase, C-terminal domain"/>
    <property type="match status" value="1"/>
</dbReference>
<accession>A0A1F7X553</accession>
<keyword evidence="4" id="KW-0547">Nucleotide-binding</keyword>
<reference evidence="10 11" key="1">
    <citation type="journal article" date="2016" name="Nat. Commun.">
        <title>Thousands of microbial genomes shed light on interconnected biogeochemical processes in an aquifer system.</title>
        <authorList>
            <person name="Anantharaman K."/>
            <person name="Brown C.T."/>
            <person name="Hug L.A."/>
            <person name="Sharon I."/>
            <person name="Castelle C.J."/>
            <person name="Probst A.J."/>
            <person name="Thomas B.C."/>
            <person name="Singh A."/>
            <person name="Wilkins M.J."/>
            <person name="Karaoz U."/>
            <person name="Brodie E.L."/>
            <person name="Williams K.H."/>
            <person name="Hubbard S.S."/>
            <person name="Banfield J.F."/>
        </authorList>
    </citation>
    <scope>NUCLEOTIDE SEQUENCE [LARGE SCALE GENOMIC DNA]</scope>
</reference>
<keyword evidence="7" id="KW-0456">Lyase</keyword>
<organism evidence="10 11">
    <name type="scientific">Candidatus Woesebacteria bacterium RBG_13_34_9</name>
    <dbReference type="NCBI Taxonomy" id="1802477"/>
    <lineage>
        <taxon>Bacteria</taxon>
        <taxon>Candidatus Woeseibacteriota</taxon>
    </lineage>
</organism>
<sequence length="328" mass="36672">MKYKATAVSPANIAFIKFWGKKNPKINLPFNNSISMNLSKCLTFTSVEFSPRFRSDRVYVDGKRLEGDEIFRVLSIIDIVREKSNISWCVKVVSKNNFPSSAGIASSASAFSALALAACSAAKLKLSQKEISILARLGSGSASRSVIDGFAEWVKGKNNSNSYAVQIATQGHWDLRDIVAVVEKERKKKSSTEGHAVALTSPFFKIRQKIIYQRIRNLKKALLTKNFKKFGELLEEEAIELHIIAMTSKPPIFYWNKGTIAVIDKVMELREKGVLAYFTIDAGPNVHVICKANDTKRVKQNLVRIPNVLFTIVNNACEGTRLIKKHLF</sequence>
<dbReference type="GO" id="GO:0005524">
    <property type="term" value="F:ATP binding"/>
    <property type="evidence" value="ECO:0007669"/>
    <property type="project" value="UniProtKB-KW"/>
</dbReference>
<dbReference type="PANTHER" id="PTHR10977">
    <property type="entry name" value="DIPHOSPHOMEVALONATE DECARBOXYLASE"/>
    <property type="match status" value="1"/>
</dbReference>
<proteinExistence type="inferred from homology"/>
<dbReference type="Gene3D" id="3.30.230.10">
    <property type="match status" value="1"/>
</dbReference>